<comment type="caution">
    <text evidence="1">The sequence shown here is derived from an EMBL/GenBank/DDBJ whole genome shotgun (WGS) entry which is preliminary data.</text>
</comment>
<dbReference type="InterPro" id="IPR005049">
    <property type="entry name" value="STL-like"/>
</dbReference>
<dbReference type="Pfam" id="PF03385">
    <property type="entry name" value="STELLO"/>
    <property type="match status" value="1"/>
</dbReference>
<dbReference type="PANTHER" id="PTHR31362:SF0">
    <property type="entry name" value="EXOSTOSIN DOMAIN-CONTAINING PROTEIN-RELATED"/>
    <property type="match status" value="1"/>
</dbReference>
<dbReference type="AlphaFoldDB" id="A0A9Q2WDP8"/>
<gene>
    <name evidence="1" type="ORF">G6731_00045</name>
</gene>
<protein>
    <submittedName>
        <fullName evidence="1">DUF288 domain-containing protein</fullName>
    </submittedName>
</protein>
<organism evidence="1 2">
    <name type="scientific">Polynucleobacter paneuropaeus</name>
    <dbReference type="NCBI Taxonomy" id="2527775"/>
    <lineage>
        <taxon>Bacteria</taxon>
        <taxon>Pseudomonadati</taxon>
        <taxon>Pseudomonadota</taxon>
        <taxon>Betaproteobacteria</taxon>
        <taxon>Burkholderiales</taxon>
        <taxon>Burkholderiaceae</taxon>
        <taxon>Polynucleobacter</taxon>
    </lineage>
</organism>
<dbReference type="PANTHER" id="PTHR31362">
    <property type="entry name" value="GLYCOSYLTRANSFERASE STELLO1-RELATED"/>
    <property type="match status" value="1"/>
</dbReference>
<proteinExistence type="predicted"/>
<name>A0A9Q2WDP8_9BURK</name>
<accession>A0A9Q2WDP8</accession>
<dbReference type="EMBL" id="JAANEY010000001">
    <property type="protein sequence ID" value="MBT8550354.1"/>
    <property type="molecule type" value="Genomic_DNA"/>
</dbReference>
<dbReference type="Proteomes" id="UP000783102">
    <property type="component" value="Unassembled WGS sequence"/>
</dbReference>
<evidence type="ECO:0000313" key="2">
    <source>
        <dbReference type="Proteomes" id="UP000783102"/>
    </source>
</evidence>
<reference evidence="1" key="1">
    <citation type="journal article" date="2021" name="Genome Biol. Evol.">
        <title>Continental-Scale Gene Flow Prevents Allopatric Divergence of Pelagic Freshwater Bacteria.</title>
        <authorList>
            <person name="Hoetzinger M."/>
            <person name="Pitt A."/>
            <person name="Huemer A."/>
            <person name="Hahn M.W."/>
        </authorList>
    </citation>
    <scope>NUCLEOTIDE SEQUENCE</scope>
    <source>
        <strain evidence="1">SM1-W8</strain>
    </source>
</reference>
<evidence type="ECO:0000313" key="1">
    <source>
        <dbReference type="EMBL" id="MBT8550354.1"/>
    </source>
</evidence>
<sequence>MQNTIVVITSIFPPTEAVKKFSEKFPGKVIIVGDKKSPSDYKCDDVNFIPFDVQLNSKFEISKLLPPNHYCRKMLGYLFAIEAGATQIIDTDDDNIPKALYSFPEFNGEFKSLKNTDGFVNVYELYSSQKIWPRGLPLRLINQTTIDKDQISKKNCNVGIWQALADEDPDVDAIYRLTSDVPCNFIDFGEVTLPRNVISPFNSQNTLFRSELFPLMYLPTTVTFRYTDILRSYIAQPIMWANGYELGFCNSSVIQKRNPHDYTKDFESEIPMYITCEQVVKICMKSIQEGSSISDNLLNCYSELAKANIVESSEIFLLEKWLIDLDSINKNRK</sequence>